<keyword evidence="1" id="KW-0233">DNA recombination</keyword>
<dbReference type="SUPFAM" id="SSF56349">
    <property type="entry name" value="DNA breaking-rejoining enzymes"/>
    <property type="match status" value="1"/>
</dbReference>
<evidence type="ECO:0000313" key="2">
    <source>
        <dbReference type="EMBL" id="SOJ56460.1"/>
    </source>
</evidence>
<evidence type="ECO:0000313" key="3">
    <source>
        <dbReference type="Proteomes" id="UP000554965"/>
    </source>
</evidence>
<sequence>MRRLPAPIPTDRLRGLIDRADGPMAKLVVAQIAVHGLGKQETAQLLLDDLDLAAGRLLVRRDPRHHTVYLDEITHTLSSAWLHERRRLWGQTANPHLFVSQVTAADATLPPVSHRVMDIIFERLGLPPSQLRRDRILDEASHTAGPVHLMHVFGISAKTAMTYVQAAHPERRPTGPR</sequence>
<dbReference type="Gene3D" id="1.10.443.10">
    <property type="entry name" value="Intergrase catalytic core"/>
    <property type="match status" value="1"/>
</dbReference>
<dbReference type="EMBL" id="OCTY01000002">
    <property type="protein sequence ID" value="SOJ56460.1"/>
    <property type="molecule type" value="Genomic_DNA"/>
</dbReference>
<gene>
    <name evidence="2" type="ORF">MSIMFB_03936</name>
</gene>
<organism evidence="2 3">
    <name type="scientific">Mycobacterium simulans</name>
    <dbReference type="NCBI Taxonomy" id="627089"/>
    <lineage>
        <taxon>Bacteria</taxon>
        <taxon>Bacillati</taxon>
        <taxon>Actinomycetota</taxon>
        <taxon>Actinomycetes</taxon>
        <taxon>Mycobacteriales</taxon>
        <taxon>Mycobacteriaceae</taxon>
        <taxon>Mycobacterium</taxon>
    </lineage>
</organism>
<protein>
    <recommendedName>
        <fullName evidence="4">Tyr recombinase domain-containing protein</fullName>
    </recommendedName>
</protein>
<keyword evidence="3" id="KW-1185">Reference proteome</keyword>
<dbReference type="GO" id="GO:0015074">
    <property type="term" value="P:DNA integration"/>
    <property type="evidence" value="ECO:0007669"/>
    <property type="project" value="InterPro"/>
</dbReference>
<dbReference type="RefSeq" id="WP_186244068.1">
    <property type="nucleotide sequence ID" value="NZ_OCTY01000002.1"/>
</dbReference>
<comment type="caution">
    <text evidence="2">The sequence shown here is derived from an EMBL/GenBank/DDBJ whole genome shotgun (WGS) entry which is preliminary data.</text>
</comment>
<dbReference type="AlphaFoldDB" id="A0A7Z7NBY6"/>
<dbReference type="GO" id="GO:0003677">
    <property type="term" value="F:DNA binding"/>
    <property type="evidence" value="ECO:0007669"/>
    <property type="project" value="InterPro"/>
</dbReference>
<accession>A0A7Z7NBY6</accession>
<reference evidence="2 3" key="1">
    <citation type="submission" date="2017-10" db="EMBL/GenBank/DDBJ databases">
        <authorList>
            <consortium name="Urmite Genomes"/>
        </authorList>
    </citation>
    <scope>NUCLEOTIDE SEQUENCE [LARGE SCALE GENOMIC DNA]</scope>
    <source>
        <strain evidence="2 3">FB-527</strain>
    </source>
</reference>
<dbReference type="GO" id="GO:0006310">
    <property type="term" value="P:DNA recombination"/>
    <property type="evidence" value="ECO:0007669"/>
    <property type="project" value="UniProtKB-KW"/>
</dbReference>
<proteinExistence type="predicted"/>
<name>A0A7Z7NBY6_9MYCO</name>
<dbReference type="InterPro" id="IPR011010">
    <property type="entry name" value="DNA_brk_join_enz"/>
</dbReference>
<dbReference type="InterPro" id="IPR013762">
    <property type="entry name" value="Integrase-like_cat_sf"/>
</dbReference>
<evidence type="ECO:0000256" key="1">
    <source>
        <dbReference type="ARBA" id="ARBA00023172"/>
    </source>
</evidence>
<evidence type="ECO:0008006" key="4">
    <source>
        <dbReference type="Google" id="ProtNLM"/>
    </source>
</evidence>
<dbReference type="Proteomes" id="UP000554965">
    <property type="component" value="Unassembled WGS sequence"/>
</dbReference>